<dbReference type="EMBL" id="NHZQ01000236">
    <property type="protein sequence ID" value="PSK46167.1"/>
    <property type="molecule type" value="Genomic_DNA"/>
</dbReference>
<keyword evidence="3" id="KW-1185">Reference proteome</keyword>
<dbReference type="PANTHER" id="PTHR48079:SF5">
    <property type="entry name" value="DEPENDENT EPIMERASE_DEHYDRATASE, PUTATIVE (AFU_ORTHOLOGUE AFUA_7G00180)-RELATED"/>
    <property type="match status" value="1"/>
</dbReference>
<dbReference type="Proteomes" id="UP000243723">
    <property type="component" value="Unassembled WGS sequence"/>
</dbReference>
<dbReference type="InterPro" id="IPR036291">
    <property type="entry name" value="NAD(P)-bd_dom_sf"/>
</dbReference>
<dbReference type="OrthoDB" id="10262413at2759"/>
<dbReference type="InterPro" id="IPR051783">
    <property type="entry name" value="NAD(P)-dependent_oxidoreduct"/>
</dbReference>
<dbReference type="GO" id="GO:0004029">
    <property type="term" value="F:aldehyde dehydrogenase (NAD+) activity"/>
    <property type="evidence" value="ECO:0007669"/>
    <property type="project" value="TreeGrafter"/>
</dbReference>
<dbReference type="GO" id="GO:0005737">
    <property type="term" value="C:cytoplasm"/>
    <property type="evidence" value="ECO:0007669"/>
    <property type="project" value="TreeGrafter"/>
</dbReference>
<dbReference type="AlphaFoldDB" id="A0A2P7ZD63"/>
<dbReference type="Pfam" id="PF01370">
    <property type="entry name" value="Epimerase"/>
    <property type="match status" value="1"/>
</dbReference>
<organism evidence="2 3">
    <name type="scientific">Elsinoe australis</name>
    <dbReference type="NCBI Taxonomy" id="40998"/>
    <lineage>
        <taxon>Eukaryota</taxon>
        <taxon>Fungi</taxon>
        <taxon>Dikarya</taxon>
        <taxon>Ascomycota</taxon>
        <taxon>Pezizomycotina</taxon>
        <taxon>Dothideomycetes</taxon>
        <taxon>Dothideomycetidae</taxon>
        <taxon>Myriangiales</taxon>
        <taxon>Elsinoaceae</taxon>
        <taxon>Elsinoe</taxon>
    </lineage>
</organism>
<dbReference type="SUPFAM" id="SSF51735">
    <property type="entry name" value="NAD(P)-binding Rossmann-fold domains"/>
    <property type="match status" value="1"/>
</dbReference>
<dbReference type="Gene3D" id="3.40.50.720">
    <property type="entry name" value="NAD(P)-binding Rossmann-like Domain"/>
    <property type="match status" value="1"/>
</dbReference>
<dbReference type="InterPro" id="IPR001509">
    <property type="entry name" value="Epimerase_deHydtase"/>
</dbReference>
<sequence>MSPSKQQQIFITGGSGFLGSVVIELAVAEGFLVHALSRSKESDEKLKQLGAFPVRGDLTSHHILASESKAADIIFSLATAYVLGRGTYADALPTDNAVIDTIASAIVDTNKPLIITNGTLVAQGDGSGNETHEDAPIESGPLGVRAQNEQHALSKAKDGVRIMSIRVAAYTYGRGGSGIKQFMGMASHMGSMFTIEGGKNYVTATHVEDTAKLYLLAAQKGKAGDIFNAGAATDITAKEIYEAIAAAVGVQVVDLSYEEAVSKFGESFAWFIRADNRASGDKARKQLGWEPKGKGVLEELRTGSYVEVARALKKNWESIP</sequence>
<evidence type="ECO:0000313" key="3">
    <source>
        <dbReference type="Proteomes" id="UP000243723"/>
    </source>
</evidence>
<dbReference type="STRING" id="40998.A0A2P7ZD63"/>
<proteinExistence type="predicted"/>
<accession>A0A2P7ZD63</accession>
<dbReference type="PANTHER" id="PTHR48079">
    <property type="entry name" value="PROTEIN YEEZ"/>
    <property type="match status" value="1"/>
</dbReference>
<name>A0A2P7ZD63_9PEZI</name>
<feature type="domain" description="NAD-dependent epimerase/dehydratase" evidence="1">
    <location>
        <begin position="9"/>
        <end position="230"/>
    </location>
</feature>
<protein>
    <submittedName>
        <fullName evidence="2">Sterol-4-alpha-carboxylate 3-dehydrogenase, decarboxylating</fullName>
    </submittedName>
</protein>
<evidence type="ECO:0000313" key="2">
    <source>
        <dbReference type="EMBL" id="PSK46167.1"/>
    </source>
</evidence>
<reference evidence="2 3" key="1">
    <citation type="submission" date="2017-05" db="EMBL/GenBank/DDBJ databases">
        <title>Draft genome sequence of Elsinoe australis.</title>
        <authorList>
            <person name="Cheng Q."/>
        </authorList>
    </citation>
    <scope>NUCLEOTIDE SEQUENCE [LARGE SCALE GENOMIC DNA]</scope>
    <source>
        <strain evidence="2 3">NL1</strain>
    </source>
</reference>
<evidence type="ECO:0000259" key="1">
    <source>
        <dbReference type="Pfam" id="PF01370"/>
    </source>
</evidence>
<gene>
    <name evidence="2" type="ORF">B9Z65_5135</name>
</gene>
<comment type="caution">
    <text evidence="2">The sequence shown here is derived from an EMBL/GenBank/DDBJ whole genome shotgun (WGS) entry which is preliminary data.</text>
</comment>